<keyword evidence="2" id="KW-1185">Reference proteome</keyword>
<organism evidence="1 2">
    <name type="scientific">Glycocaulis alkaliphilus</name>
    <dbReference type="NCBI Taxonomy" id="1434191"/>
    <lineage>
        <taxon>Bacteria</taxon>
        <taxon>Pseudomonadati</taxon>
        <taxon>Pseudomonadota</taxon>
        <taxon>Alphaproteobacteria</taxon>
        <taxon>Maricaulales</taxon>
        <taxon>Maricaulaceae</taxon>
        <taxon>Glycocaulis</taxon>
    </lineage>
</organism>
<dbReference type="PANTHER" id="PTHR39327">
    <property type="match status" value="1"/>
</dbReference>
<gene>
    <name evidence="1" type="ORF">X907_1839</name>
</gene>
<dbReference type="Gene3D" id="3.10.620.30">
    <property type="match status" value="1"/>
</dbReference>
<dbReference type="RefSeq" id="WP_127567251.1">
    <property type="nucleotide sequence ID" value="NZ_BMFB01000003.1"/>
</dbReference>
<dbReference type="Pfam" id="PF06035">
    <property type="entry name" value="Peptidase_C93"/>
    <property type="match status" value="1"/>
</dbReference>
<dbReference type="OrthoDB" id="7206808at2"/>
<evidence type="ECO:0000313" key="2">
    <source>
        <dbReference type="Proteomes" id="UP000286954"/>
    </source>
</evidence>
<dbReference type="AlphaFoldDB" id="A0A3T0EB27"/>
<dbReference type="PANTHER" id="PTHR39327:SF1">
    <property type="entry name" value="BLR5470 PROTEIN"/>
    <property type="match status" value="1"/>
</dbReference>
<sequence length="299" mass="31391">MNGFGPEALARMMRGLALSCLAGLAVTACATTPPASSHMPVAGVAMPPAGLIDMCRRAPEICGSAAGAQADAGAAIVLASADIPLAEATGATLPALRESADGAKAYRLAPDADLLESASDTRAGERGDAPADQPDAGTVTQKQAEQLAEPAEGEGAVLNGDDRLVAAPELFALLNRVNQSINMQIRPRDDQDVYGVSEYWTLPLTLEGTAEGDCEDYALEKRQALIAAGIPERALFLAVGYSLATGRHAVLVVSTDQGDYVLDNMTPYILPWTQTPYQWTARQMPGDLLSWRHMAELTS</sequence>
<reference evidence="1 2" key="1">
    <citation type="submission" date="2016-12" db="EMBL/GenBank/DDBJ databases">
        <title>The genome of dimorphic prosthecate Glycocaulis alkaliphilus 6b-8t, isolated from crude oil dictates its adaptability in petroleum environments.</title>
        <authorList>
            <person name="Wu X.-L."/>
            <person name="Geng S."/>
        </authorList>
    </citation>
    <scope>NUCLEOTIDE SEQUENCE [LARGE SCALE GENOMIC DNA]</scope>
    <source>
        <strain evidence="1 2">6B-8</strain>
    </source>
</reference>
<evidence type="ECO:0000313" key="1">
    <source>
        <dbReference type="EMBL" id="AZU04366.1"/>
    </source>
</evidence>
<dbReference type="KEGG" id="gak:X907_1839"/>
<proteinExistence type="predicted"/>
<dbReference type="InterPro" id="IPR010319">
    <property type="entry name" value="Transglutaminase-like_Cys_pept"/>
</dbReference>
<dbReference type="Proteomes" id="UP000286954">
    <property type="component" value="Chromosome"/>
</dbReference>
<accession>A0A3T0EB27</accession>
<protein>
    <submittedName>
        <fullName evidence="1">Transglutaminase family protein cysteine peptidase BTLCP</fullName>
    </submittedName>
</protein>
<dbReference type="EMBL" id="CP018911">
    <property type="protein sequence ID" value="AZU04366.1"/>
    <property type="molecule type" value="Genomic_DNA"/>
</dbReference>
<name>A0A3T0EB27_9PROT</name>